<protein>
    <submittedName>
        <fullName evidence="1">Uncharacterized protein</fullName>
    </submittedName>
</protein>
<comment type="caution">
    <text evidence="1">The sequence shown here is derived from an EMBL/GenBank/DDBJ whole genome shotgun (WGS) entry which is preliminary data.</text>
</comment>
<accession>A0AAE3R2W1</accession>
<evidence type="ECO:0000313" key="2">
    <source>
        <dbReference type="Proteomes" id="UP001232063"/>
    </source>
</evidence>
<dbReference type="EMBL" id="JASJOU010000006">
    <property type="protein sequence ID" value="MDJ1502739.1"/>
    <property type="molecule type" value="Genomic_DNA"/>
</dbReference>
<evidence type="ECO:0000313" key="1">
    <source>
        <dbReference type="EMBL" id="MDJ1502739.1"/>
    </source>
</evidence>
<sequence length="166" mass="19151">MGVSAGLNMYFYTQEEELKKKINLLSTVTDDIYYLLIYEYGDDKPEGLNQFTEQEQEVMRLYFDEESLTASEGYGIVKSNIQSPKELVKIWSKLQSYFVKSFEKEMVDYHTQLTSNPSPTSQMAPDTFKRKISDGAWTAASTSIIITRLEQAIDDDMLVEITIEDY</sequence>
<dbReference type="AlphaFoldDB" id="A0AAE3R2W1"/>
<name>A0AAE3R2W1_9BACT</name>
<proteinExistence type="predicted"/>
<gene>
    <name evidence="1" type="ORF">QNI22_18875</name>
</gene>
<dbReference type="Proteomes" id="UP001232063">
    <property type="component" value="Unassembled WGS sequence"/>
</dbReference>
<reference evidence="1" key="1">
    <citation type="submission" date="2023-05" db="EMBL/GenBank/DDBJ databases">
        <authorList>
            <person name="Zhang X."/>
        </authorList>
    </citation>
    <scope>NUCLEOTIDE SEQUENCE</scope>
    <source>
        <strain evidence="1">BD1B2-1</strain>
    </source>
</reference>
<keyword evidence="2" id="KW-1185">Reference proteome</keyword>
<organism evidence="1 2">
    <name type="scientific">Xanthocytophaga agilis</name>
    <dbReference type="NCBI Taxonomy" id="3048010"/>
    <lineage>
        <taxon>Bacteria</taxon>
        <taxon>Pseudomonadati</taxon>
        <taxon>Bacteroidota</taxon>
        <taxon>Cytophagia</taxon>
        <taxon>Cytophagales</taxon>
        <taxon>Rhodocytophagaceae</taxon>
        <taxon>Xanthocytophaga</taxon>
    </lineage>
</organism>
<dbReference type="RefSeq" id="WP_314513001.1">
    <property type="nucleotide sequence ID" value="NZ_JASJOU010000006.1"/>
</dbReference>